<feature type="domain" description="C2H2-type" evidence="4">
    <location>
        <begin position="370"/>
        <end position="393"/>
    </location>
</feature>
<dbReference type="InterPro" id="IPR011333">
    <property type="entry name" value="SKP1/BTB/POZ_sf"/>
</dbReference>
<feature type="compositionally biased region" description="Polar residues" evidence="2">
    <location>
        <begin position="11"/>
        <end position="24"/>
    </location>
</feature>
<feature type="compositionally biased region" description="Polar residues" evidence="2">
    <location>
        <begin position="311"/>
        <end position="325"/>
    </location>
</feature>
<evidence type="ECO:0000256" key="1">
    <source>
        <dbReference type="PROSITE-ProRule" id="PRU00042"/>
    </source>
</evidence>
<dbReference type="SUPFAM" id="SSF54695">
    <property type="entry name" value="POZ domain"/>
    <property type="match status" value="1"/>
</dbReference>
<keyword evidence="1" id="KW-0862">Zinc</keyword>
<dbReference type="WBParaSite" id="ASIM_0001099501-mRNA-1">
    <property type="protein sequence ID" value="ASIM_0001099501-mRNA-1"/>
    <property type="gene ID" value="ASIM_0001099501"/>
</dbReference>
<feature type="compositionally biased region" description="Polar residues" evidence="2">
    <location>
        <begin position="220"/>
        <end position="245"/>
    </location>
</feature>
<feature type="compositionally biased region" description="Low complexity" evidence="2">
    <location>
        <begin position="52"/>
        <end position="71"/>
    </location>
</feature>
<organism evidence="7">
    <name type="scientific">Anisakis simplex</name>
    <name type="common">Herring worm</name>
    <dbReference type="NCBI Taxonomy" id="6269"/>
    <lineage>
        <taxon>Eukaryota</taxon>
        <taxon>Metazoa</taxon>
        <taxon>Ecdysozoa</taxon>
        <taxon>Nematoda</taxon>
        <taxon>Chromadorea</taxon>
        <taxon>Rhabditida</taxon>
        <taxon>Spirurina</taxon>
        <taxon>Ascaridomorpha</taxon>
        <taxon>Ascaridoidea</taxon>
        <taxon>Anisakidae</taxon>
        <taxon>Anisakis</taxon>
        <taxon>Anisakis simplex complex</taxon>
    </lineage>
</organism>
<feature type="region of interest" description="Disordered" evidence="2">
    <location>
        <begin position="350"/>
        <end position="369"/>
    </location>
</feature>
<dbReference type="OrthoDB" id="5865602at2759"/>
<feature type="region of interest" description="Disordered" evidence="2">
    <location>
        <begin position="180"/>
        <end position="325"/>
    </location>
</feature>
<evidence type="ECO:0000313" key="5">
    <source>
        <dbReference type="EMBL" id="VDK43169.1"/>
    </source>
</evidence>
<feature type="compositionally biased region" description="Low complexity" evidence="2">
    <location>
        <begin position="253"/>
        <end position="270"/>
    </location>
</feature>
<dbReference type="InterPro" id="IPR052664">
    <property type="entry name" value="BTB-MATH_domain_protein"/>
</dbReference>
<keyword evidence="1" id="KW-0479">Metal-binding</keyword>
<dbReference type="Pfam" id="PF00651">
    <property type="entry name" value="BTB"/>
    <property type="match status" value="1"/>
</dbReference>
<gene>
    <name evidence="5" type="ORF">ASIM_LOCUS10553</name>
</gene>
<dbReference type="SMART" id="SM00225">
    <property type="entry name" value="BTB"/>
    <property type="match status" value="1"/>
</dbReference>
<feature type="compositionally biased region" description="Polar residues" evidence="2">
    <location>
        <begin position="74"/>
        <end position="86"/>
    </location>
</feature>
<feature type="region of interest" description="Disordered" evidence="2">
    <location>
        <begin position="691"/>
        <end position="710"/>
    </location>
</feature>
<dbReference type="CDD" id="cd01165">
    <property type="entry name" value="BTB_POZ"/>
    <property type="match status" value="1"/>
</dbReference>
<sequence length="1307" mass="144255">MGVERGRRTGSRYSSLSKKQQQSAIDAKSVEEEVARIISPHFISVNRAQEDSSSATVSSTSSPLNYSSPPTAVTPKNNIPSRQPTTNKSLNICEHCNRSLCSASNLRRHRSTCKLASSNYHTLTDIKDGNYISIVTISPQQQQQQQQASAASSEIKCGDLKVAMLTDKPWERQKRLLEEEQKKLSSADDNIIENVKGSSEIKRSTPNANIAGHSDDGNSLLMSPISQPRNSTTAIQLRQRTFQTDNSDDFIDNASENSNNNERSSGGNNENCDKSNDKDNGNANSGRRVNNPIVARAHSNMCAGARRRYSDSPTTSCISPLSSPYNKDVDTSSSLSCTCSTVHRLVTNNSSEHLHDDTQRDSNSSLSSRFECPECHKTYSCRKNVKRHRMAVHKLLPEQLVNSQRPIKLHLPTINNDQTQSDHKQQRQLTAIVNILPLQHELRAAASACDDVVVDFSTSVSAIQNINSVETVTPTIESSKRSINGNNCVNNYRIDVDDQDDNDKLQVAKIEEDLRRSAGRFKSIKMTNEVVAAAAQTTELQLAQVSENNELRKKRRTELAEADTTSFVDEVEYPSSTSICDLHNVDAAAVATSGSISISKSNSSTLFSSLPTTVIANVNNVPSRMLIQPTTPNCSSSDGIRGVAVYAVHQQQQQDEKNQQIDHISLSLNNDLNSTDFINNSANSKTYGDYFQRQKQQQQKRSSVSSSNSINMQLGAGGAVSTRRICSDCNRLLSSDYSLKRHRSTCAEVKAKAAAVAAASTTTATGFKAHQQPLEGNSNSHSVTATTSRSKTICSIPTFGAAEDISLTSTTKQQQQCTFIKSSSNLVNSSISSFSVFPSSIDNTNNNSSPMNNAQQQQHFGAPHQQTLSVSLNSSSSDKAFNTTKKRTPITLTSVRPASGAIANVNSSDKMMNMQRSDNGVLCRLCDCWLSGQYEFELHSDQLHPAVVDTPDSTTLSNLHDSCPSRTFFFDSSSSSSCCCSCSSDDLIVSNSCSPPIITPTMTTIANRKRFMSNDHSNNDNNCCCSANDIISISSPHQQHHRNKPIFSQQKSSNLYEENARLYESRFYSSTTSEWNNLTEGREQGSSETLRVKHSKIDNDKDDDDGGLDNNANLSMSLSSRVQQRHGFVESDCLQLTPLQPIDDTWQQWIDDCVLIVADKRIGVSKSHLAKSSTYFASLFEFVEEENEIRLPIYGVDSLAFQQTIDVLKGTQRLYAANIDAVLELADRFKFSALYARCERFIVESLATSSIMHAIRLAEQYRMSEIKQSLFDSISIDVFRSLAADEDYRRMSAELKAELLEKWGTFL</sequence>
<dbReference type="Gene3D" id="3.30.710.10">
    <property type="entry name" value="Potassium Channel Kv1.1, Chain A"/>
    <property type="match status" value="1"/>
</dbReference>
<evidence type="ECO:0000259" key="3">
    <source>
        <dbReference type="PROSITE" id="PS50097"/>
    </source>
</evidence>
<feature type="compositionally biased region" description="Low complexity" evidence="2">
    <location>
        <begin position="693"/>
        <end position="709"/>
    </location>
</feature>
<dbReference type="GO" id="GO:0008270">
    <property type="term" value="F:zinc ion binding"/>
    <property type="evidence" value="ECO:0007669"/>
    <property type="project" value="UniProtKB-KW"/>
</dbReference>
<protein>
    <submittedName>
        <fullName evidence="7">C2H2-type domain-containing protein</fullName>
    </submittedName>
</protein>
<dbReference type="PANTHER" id="PTHR22743">
    <property type="entry name" value="MEPRIN/TRAF-LIKE MATH FAMILY-C.ELEGANS"/>
    <property type="match status" value="1"/>
</dbReference>
<evidence type="ECO:0000313" key="6">
    <source>
        <dbReference type="Proteomes" id="UP000267096"/>
    </source>
</evidence>
<accession>A0A158PN48</accession>
<reference evidence="5 6" key="2">
    <citation type="submission" date="2018-11" db="EMBL/GenBank/DDBJ databases">
        <authorList>
            <consortium name="Pathogen Informatics"/>
        </authorList>
    </citation>
    <scope>NUCLEOTIDE SEQUENCE [LARGE SCALE GENOMIC DNA]</scope>
</reference>
<dbReference type="PROSITE" id="PS00028">
    <property type="entry name" value="ZINC_FINGER_C2H2_1"/>
    <property type="match status" value="1"/>
</dbReference>
<evidence type="ECO:0000256" key="2">
    <source>
        <dbReference type="SAM" id="MobiDB-lite"/>
    </source>
</evidence>
<reference evidence="7" key="1">
    <citation type="submission" date="2016-04" db="UniProtKB">
        <authorList>
            <consortium name="WormBaseParasite"/>
        </authorList>
    </citation>
    <scope>IDENTIFICATION</scope>
</reference>
<proteinExistence type="predicted"/>
<dbReference type="InterPro" id="IPR013087">
    <property type="entry name" value="Znf_C2H2_type"/>
</dbReference>
<dbReference type="PROSITE" id="PS50157">
    <property type="entry name" value="ZINC_FINGER_C2H2_2"/>
    <property type="match status" value="1"/>
</dbReference>
<evidence type="ECO:0000313" key="7">
    <source>
        <dbReference type="WBParaSite" id="ASIM_0001099501-mRNA-1"/>
    </source>
</evidence>
<dbReference type="PANTHER" id="PTHR22743:SF165">
    <property type="entry name" value="BTB AND MATH DOMAIN CONTAINING-RELATED"/>
    <property type="match status" value="1"/>
</dbReference>
<feature type="region of interest" description="Disordered" evidence="2">
    <location>
        <begin position="42"/>
        <end position="86"/>
    </location>
</feature>
<feature type="region of interest" description="Disordered" evidence="2">
    <location>
        <begin position="1"/>
        <end position="30"/>
    </location>
</feature>
<feature type="domain" description="BTB" evidence="3">
    <location>
        <begin position="1151"/>
        <end position="1208"/>
    </location>
</feature>
<evidence type="ECO:0000259" key="4">
    <source>
        <dbReference type="PROSITE" id="PS50157"/>
    </source>
</evidence>
<keyword evidence="6" id="KW-1185">Reference proteome</keyword>
<feature type="compositionally biased region" description="Basic and acidic residues" evidence="2">
    <location>
        <begin position="271"/>
        <end position="280"/>
    </location>
</feature>
<dbReference type="SMART" id="SM00355">
    <property type="entry name" value="ZnF_C2H2"/>
    <property type="match status" value="4"/>
</dbReference>
<dbReference type="Proteomes" id="UP000267096">
    <property type="component" value="Unassembled WGS sequence"/>
</dbReference>
<dbReference type="PROSITE" id="PS50097">
    <property type="entry name" value="BTB"/>
    <property type="match status" value="1"/>
</dbReference>
<dbReference type="EMBL" id="UYRR01031004">
    <property type="protein sequence ID" value="VDK43169.1"/>
    <property type="molecule type" value="Genomic_DNA"/>
</dbReference>
<feature type="region of interest" description="Disordered" evidence="2">
    <location>
        <begin position="1074"/>
        <end position="1112"/>
    </location>
</feature>
<keyword evidence="1" id="KW-0863">Zinc-finger</keyword>
<dbReference type="InterPro" id="IPR000210">
    <property type="entry name" value="BTB/POZ_dom"/>
</dbReference>
<name>A0A158PN48_ANISI</name>